<evidence type="ECO:0000256" key="5">
    <source>
        <dbReference type="ARBA" id="ARBA00022676"/>
    </source>
</evidence>
<dbReference type="InterPro" id="IPR002638">
    <property type="entry name" value="Quinolinate_PRibosylTrfase_C"/>
</dbReference>
<dbReference type="InterPro" id="IPR037128">
    <property type="entry name" value="Quinolinate_PRibosylTase_N_sf"/>
</dbReference>
<dbReference type="GO" id="GO:0005737">
    <property type="term" value="C:cytoplasm"/>
    <property type="evidence" value="ECO:0007669"/>
    <property type="project" value="TreeGrafter"/>
</dbReference>
<dbReference type="NCBIfam" id="TIGR01334">
    <property type="entry name" value="modD"/>
    <property type="match status" value="1"/>
</dbReference>
<dbReference type="EC" id="2.4.2.19" evidence="3"/>
<dbReference type="SUPFAM" id="SSF51690">
    <property type="entry name" value="Nicotinate/Quinolinate PRTase C-terminal domain-like"/>
    <property type="match status" value="1"/>
</dbReference>
<evidence type="ECO:0000256" key="4">
    <source>
        <dbReference type="ARBA" id="ARBA00019205"/>
    </source>
</evidence>
<evidence type="ECO:0000313" key="11">
    <source>
        <dbReference type="EMBL" id="RKQ88912.1"/>
    </source>
</evidence>
<dbReference type="RefSeq" id="WP_170143513.1">
    <property type="nucleotide sequence ID" value="NZ_RBIJ01000001.1"/>
</dbReference>
<comment type="catalytic activity">
    <reaction evidence="7">
        <text>nicotinate beta-D-ribonucleotide + CO2 + diphosphate = quinolinate + 5-phospho-alpha-D-ribose 1-diphosphate + 2 H(+)</text>
        <dbReference type="Rhea" id="RHEA:12733"/>
        <dbReference type="ChEBI" id="CHEBI:15378"/>
        <dbReference type="ChEBI" id="CHEBI:16526"/>
        <dbReference type="ChEBI" id="CHEBI:29959"/>
        <dbReference type="ChEBI" id="CHEBI:33019"/>
        <dbReference type="ChEBI" id="CHEBI:57502"/>
        <dbReference type="ChEBI" id="CHEBI:58017"/>
        <dbReference type="EC" id="2.4.2.19"/>
    </reaction>
</comment>
<protein>
    <recommendedName>
        <fullName evidence="4">Putative pyrophosphorylase ModD</fullName>
        <ecNumber evidence="3">2.4.2.19</ecNumber>
    </recommendedName>
</protein>
<dbReference type="SUPFAM" id="SSF54675">
    <property type="entry name" value="Nicotinate/Quinolinate PRTase N-terminal domain-like"/>
    <property type="match status" value="1"/>
</dbReference>
<evidence type="ECO:0000256" key="8">
    <source>
        <dbReference type="PIRNR" id="PIRNR006250"/>
    </source>
</evidence>
<evidence type="ECO:0000256" key="2">
    <source>
        <dbReference type="ARBA" id="ARBA00009400"/>
    </source>
</evidence>
<keyword evidence="12" id="KW-1185">Reference proteome</keyword>
<keyword evidence="6 8" id="KW-0808">Transferase</keyword>
<dbReference type="InterPro" id="IPR027277">
    <property type="entry name" value="NadC/ModD"/>
</dbReference>
<proteinExistence type="inferred from homology"/>
<evidence type="ECO:0000313" key="12">
    <source>
        <dbReference type="Proteomes" id="UP000267019"/>
    </source>
</evidence>
<feature type="domain" description="Quinolinate phosphoribosyl transferase N-terminal" evidence="10">
    <location>
        <begin position="21"/>
        <end position="104"/>
    </location>
</feature>
<reference evidence="11 12" key="1">
    <citation type="submission" date="2018-10" db="EMBL/GenBank/DDBJ databases">
        <title>Genomic Encyclopedia of Type Strains, Phase IV (KMG-IV): sequencing the most valuable type-strain genomes for metagenomic binning, comparative biology and taxonomic classification.</title>
        <authorList>
            <person name="Goeker M."/>
        </authorList>
    </citation>
    <scope>NUCLEOTIDE SEQUENCE [LARGE SCALE GENOMIC DNA]</scope>
    <source>
        <strain evidence="11 12">DSM 22653</strain>
    </source>
</reference>
<dbReference type="InterPro" id="IPR022412">
    <property type="entry name" value="Quinolinate_PRibosylTrfase_N"/>
</dbReference>
<keyword evidence="5 8" id="KW-0328">Glycosyltransferase</keyword>
<dbReference type="Pfam" id="PF02749">
    <property type="entry name" value="QRPTase_N"/>
    <property type="match status" value="1"/>
</dbReference>
<dbReference type="Gene3D" id="3.20.20.70">
    <property type="entry name" value="Aldolase class I"/>
    <property type="match status" value="1"/>
</dbReference>
<dbReference type="InterPro" id="IPR006242">
    <property type="entry name" value="ModD"/>
</dbReference>
<evidence type="ECO:0000256" key="7">
    <source>
        <dbReference type="ARBA" id="ARBA00047445"/>
    </source>
</evidence>
<dbReference type="GO" id="GO:0004514">
    <property type="term" value="F:nicotinate-nucleotide diphosphorylase (carboxylating) activity"/>
    <property type="evidence" value="ECO:0007669"/>
    <property type="project" value="UniProtKB-EC"/>
</dbReference>
<evidence type="ECO:0000259" key="9">
    <source>
        <dbReference type="Pfam" id="PF01729"/>
    </source>
</evidence>
<evidence type="ECO:0000259" key="10">
    <source>
        <dbReference type="Pfam" id="PF02749"/>
    </source>
</evidence>
<dbReference type="GO" id="GO:0034213">
    <property type="term" value="P:quinolinate catabolic process"/>
    <property type="evidence" value="ECO:0007669"/>
    <property type="project" value="TreeGrafter"/>
</dbReference>
<accession>A0A660L7V3</accession>
<sequence>MYTLTTQELEELLREDVPYADLTSELLEIRGKPGRMRYRAREEGVLAGAEVVASLARILGLDPRFVLPAGREILPGKTVLEVEGDAYELHRLWRVGLGVLGFSSGVATGTRKLVLAARKGAPDVPVLATRKALPGTRKLAALAVRAGGGWPHRLGLSESVLVFPQHLPFADDPQPEALVRKLRAIGRDKRILVEVSDVEEAIRYLEAGADGVQFEKVEPEALRHDLPRLKESYPCAVFLAAGGITPETAAAYASTGVDGLVTSWMFTRPPLDFSVEMERA</sequence>
<feature type="domain" description="Quinolinate phosphoribosyl transferase C-terminal" evidence="9">
    <location>
        <begin position="106"/>
        <end position="275"/>
    </location>
</feature>
<dbReference type="Proteomes" id="UP000267019">
    <property type="component" value="Unassembled WGS sequence"/>
</dbReference>
<dbReference type="Pfam" id="PF01729">
    <property type="entry name" value="QRPTase_C"/>
    <property type="match status" value="1"/>
</dbReference>
<evidence type="ECO:0000256" key="3">
    <source>
        <dbReference type="ARBA" id="ARBA00011944"/>
    </source>
</evidence>
<dbReference type="PIRSF" id="PIRSF006250">
    <property type="entry name" value="NadC_ModD"/>
    <property type="match status" value="1"/>
</dbReference>
<organism evidence="11 12">
    <name type="scientific">Brockia lithotrophica</name>
    <dbReference type="NCBI Taxonomy" id="933949"/>
    <lineage>
        <taxon>Bacteria</taxon>
        <taxon>Bacillati</taxon>
        <taxon>Bacillota</taxon>
        <taxon>Bacilli</taxon>
        <taxon>Bacillales</taxon>
        <taxon>Bacillales Family X. Incertae Sedis</taxon>
        <taxon>Brockia</taxon>
    </lineage>
</organism>
<dbReference type="EMBL" id="RBIJ01000001">
    <property type="protein sequence ID" value="RKQ88912.1"/>
    <property type="molecule type" value="Genomic_DNA"/>
</dbReference>
<dbReference type="PANTHER" id="PTHR32179">
    <property type="entry name" value="NICOTINATE-NUCLEOTIDE PYROPHOSPHORYLASE [CARBOXYLATING]"/>
    <property type="match status" value="1"/>
</dbReference>
<evidence type="ECO:0000256" key="6">
    <source>
        <dbReference type="ARBA" id="ARBA00022679"/>
    </source>
</evidence>
<comment type="similarity">
    <text evidence="2 8">Belongs to the NadC/ModD family.</text>
</comment>
<dbReference type="InterPro" id="IPR013785">
    <property type="entry name" value="Aldolase_TIM"/>
</dbReference>
<comment type="pathway">
    <text evidence="1">Cofactor biosynthesis; NAD(+) biosynthesis; nicotinate D-ribonucleotide from quinolinate: step 1/1.</text>
</comment>
<dbReference type="PANTHER" id="PTHR32179:SF4">
    <property type="entry name" value="PYROPHOSPHORYLASE MODD-RELATED"/>
    <property type="match status" value="1"/>
</dbReference>
<dbReference type="GO" id="GO:0009435">
    <property type="term" value="P:NAD+ biosynthetic process"/>
    <property type="evidence" value="ECO:0007669"/>
    <property type="project" value="InterPro"/>
</dbReference>
<dbReference type="InterPro" id="IPR036068">
    <property type="entry name" value="Nicotinate_pribotase-like_C"/>
</dbReference>
<name>A0A660L7V3_9BACL</name>
<evidence type="ECO:0000256" key="1">
    <source>
        <dbReference type="ARBA" id="ARBA00004893"/>
    </source>
</evidence>
<comment type="caution">
    <text evidence="11">The sequence shown here is derived from an EMBL/GenBank/DDBJ whole genome shotgun (WGS) entry which is preliminary data.</text>
</comment>
<dbReference type="AlphaFoldDB" id="A0A660L7V3"/>
<gene>
    <name evidence="11" type="ORF">C7438_0565</name>
</gene>
<dbReference type="FunFam" id="3.20.20.70:FF:000030">
    <property type="entry name" value="Nicotinate-nucleotide pyrophosphorylase, carboxylating"/>
    <property type="match status" value="1"/>
</dbReference>
<dbReference type="Gene3D" id="3.90.1170.20">
    <property type="entry name" value="Quinolinate phosphoribosyl transferase, N-terminal domain"/>
    <property type="match status" value="1"/>
</dbReference>